<dbReference type="RefSeq" id="WP_092818506.1">
    <property type="nucleotide sequence ID" value="NZ_BAABKJ010000006.1"/>
</dbReference>
<organism evidence="3 4">
    <name type="scientific">Acinetobacter kookii</name>
    <dbReference type="NCBI Taxonomy" id="1226327"/>
    <lineage>
        <taxon>Bacteria</taxon>
        <taxon>Pseudomonadati</taxon>
        <taxon>Pseudomonadota</taxon>
        <taxon>Gammaproteobacteria</taxon>
        <taxon>Moraxellales</taxon>
        <taxon>Moraxellaceae</taxon>
        <taxon>Acinetobacter</taxon>
    </lineage>
</organism>
<keyword evidence="3" id="KW-0645">Protease</keyword>
<dbReference type="EMBL" id="FMYO01000001">
    <property type="protein sequence ID" value="SDB86450.1"/>
    <property type="molecule type" value="Genomic_DNA"/>
</dbReference>
<proteinExistence type="inferred from homology"/>
<reference evidence="4" key="1">
    <citation type="submission" date="2016-09" db="EMBL/GenBank/DDBJ databases">
        <authorList>
            <person name="Varghese N."/>
            <person name="Submissions S."/>
        </authorList>
    </citation>
    <scope>NUCLEOTIDE SEQUENCE [LARGE SCALE GENOMIC DNA]</scope>
    <source>
        <strain evidence="4">ANC 4667</strain>
    </source>
</reference>
<dbReference type="AlphaFoldDB" id="A0A1G6GWM6"/>
<dbReference type="SUPFAM" id="SSF52317">
    <property type="entry name" value="Class I glutamine amidotransferase-like"/>
    <property type="match status" value="1"/>
</dbReference>
<gene>
    <name evidence="3" type="ORF">SAMN05421732_101440</name>
</gene>
<evidence type="ECO:0000259" key="2">
    <source>
        <dbReference type="Pfam" id="PF01965"/>
    </source>
</evidence>
<keyword evidence="3" id="KW-0378">Hydrolase</keyword>
<comment type="similarity">
    <text evidence="1">Belongs to the peptidase C56 family.</text>
</comment>
<evidence type="ECO:0000256" key="1">
    <source>
        <dbReference type="ARBA" id="ARBA00008542"/>
    </source>
</evidence>
<keyword evidence="4" id="KW-1185">Reference proteome</keyword>
<protein>
    <submittedName>
        <fullName evidence="3">Protease I</fullName>
    </submittedName>
</protein>
<dbReference type="InterPro" id="IPR002818">
    <property type="entry name" value="DJ-1/PfpI"/>
</dbReference>
<dbReference type="Gene3D" id="3.40.50.880">
    <property type="match status" value="1"/>
</dbReference>
<name>A0A1G6GWM6_9GAMM</name>
<dbReference type="Proteomes" id="UP000243468">
    <property type="component" value="Unassembled WGS sequence"/>
</dbReference>
<dbReference type="Pfam" id="PF01965">
    <property type="entry name" value="DJ-1_PfpI"/>
    <property type="match status" value="1"/>
</dbReference>
<dbReference type="InterPro" id="IPR006286">
    <property type="entry name" value="C56_PfpI-like"/>
</dbReference>
<evidence type="ECO:0000313" key="4">
    <source>
        <dbReference type="Proteomes" id="UP000243468"/>
    </source>
</evidence>
<dbReference type="OrthoDB" id="9792284at2"/>
<dbReference type="PANTHER" id="PTHR42733:SF2">
    <property type="entry name" value="DJ-1_THIJ_PFPI FAMILY PROTEIN"/>
    <property type="match status" value="1"/>
</dbReference>
<evidence type="ECO:0000313" key="3">
    <source>
        <dbReference type="EMBL" id="SDB86450.1"/>
    </source>
</evidence>
<dbReference type="CDD" id="cd03134">
    <property type="entry name" value="GATase1_PfpI_like"/>
    <property type="match status" value="1"/>
</dbReference>
<dbReference type="STRING" id="1226327.SAMN05421732_101440"/>
<dbReference type="InterPro" id="IPR029062">
    <property type="entry name" value="Class_I_gatase-like"/>
</dbReference>
<dbReference type="GO" id="GO:0008233">
    <property type="term" value="F:peptidase activity"/>
    <property type="evidence" value="ECO:0007669"/>
    <property type="project" value="UniProtKB-KW"/>
</dbReference>
<dbReference type="PROSITE" id="PS51276">
    <property type="entry name" value="PEPTIDASE_C56_PFPI"/>
    <property type="match status" value="1"/>
</dbReference>
<dbReference type="NCBIfam" id="TIGR01382">
    <property type="entry name" value="PfpI"/>
    <property type="match status" value="1"/>
</dbReference>
<dbReference type="PANTHER" id="PTHR42733">
    <property type="entry name" value="DJ-1 PROTEIN"/>
    <property type="match status" value="1"/>
</dbReference>
<dbReference type="GO" id="GO:0006508">
    <property type="term" value="P:proteolysis"/>
    <property type="evidence" value="ECO:0007669"/>
    <property type="project" value="UniProtKB-KW"/>
</dbReference>
<feature type="domain" description="DJ-1/PfpI" evidence="2">
    <location>
        <begin position="3"/>
        <end position="166"/>
    </location>
</feature>
<accession>A0A1G6GWM6</accession>
<sequence length="172" mass="19142">MSKRIAVLVTHDFEDAEYSEPVQAFRAARHSVLNIETKAGNIVYSHKRKSAITIDQSIDDVTVHDFDALLIPGGYSPDRLRGDDRFVNFVRNFAHAEKPILSICHGPQLLITAKVVKGRLMTTIKTVAKDLINAGAVYYDVGVVNDNNLYISSRSPDDLPAFIEESLMVLNQ</sequence>